<dbReference type="PROSITE" id="PS51257">
    <property type="entry name" value="PROKAR_LIPOPROTEIN"/>
    <property type="match status" value="1"/>
</dbReference>
<dbReference type="Proteomes" id="UP000317369">
    <property type="component" value="Chromosome"/>
</dbReference>
<name>A0A517YTN7_9BACT</name>
<dbReference type="Pfam" id="PF13036">
    <property type="entry name" value="LpoB"/>
    <property type="match status" value="1"/>
</dbReference>
<dbReference type="OrthoDB" id="272776at2"/>
<reference evidence="2 3" key="1">
    <citation type="submission" date="2019-02" db="EMBL/GenBank/DDBJ databases">
        <title>Deep-cultivation of Planctomycetes and their phenomic and genomic characterization uncovers novel biology.</title>
        <authorList>
            <person name="Wiegand S."/>
            <person name="Jogler M."/>
            <person name="Boedeker C."/>
            <person name="Pinto D."/>
            <person name="Vollmers J."/>
            <person name="Rivas-Marin E."/>
            <person name="Kohn T."/>
            <person name="Peeters S.H."/>
            <person name="Heuer A."/>
            <person name="Rast P."/>
            <person name="Oberbeckmann S."/>
            <person name="Bunk B."/>
            <person name="Jeske O."/>
            <person name="Meyerdierks A."/>
            <person name="Storesund J.E."/>
            <person name="Kallscheuer N."/>
            <person name="Luecker S."/>
            <person name="Lage O.M."/>
            <person name="Pohl T."/>
            <person name="Merkel B.J."/>
            <person name="Hornburger P."/>
            <person name="Mueller R.-W."/>
            <person name="Bruemmer F."/>
            <person name="Labrenz M."/>
            <person name="Spormann A.M."/>
            <person name="Op den Camp H."/>
            <person name="Overmann J."/>
            <person name="Amann R."/>
            <person name="Jetten M.S.M."/>
            <person name="Mascher T."/>
            <person name="Medema M.H."/>
            <person name="Devos D.P."/>
            <person name="Kaster A.-K."/>
            <person name="Ovreas L."/>
            <person name="Rohde M."/>
            <person name="Galperin M.Y."/>
            <person name="Jogler C."/>
        </authorList>
    </citation>
    <scope>NUCLEOTIDE SEQUENCE [LARGE SCALE GENOMIC DNA]</scope>
    <source>
        <strain evidence="2 3">KS4</strain>
    </source>
</reference>
<dbReference type="AlphaFoldDB" id="A0A517YTN7"/>
<evidence type="ECO:0000313" key="3">
    <source>
        <dbReference type="Proteomes" id="UP000317369"/>
    </source>
</evidence>
<proteinExistence type="predicted"/>
<organism evidence="2 3">
    <name type="scientific">Poriferisphaera corsica</name>
    <dbReference type="NCBI Taxonomy" id="2528020"/>
    <lineage>
        <taxon>Bacteria</taxon>
        <taxon>Pseudomonadati</taxon>
        <taxon>Planctomycetota</taxon>
        <taxon>Phycisphaerae</taxon>
        <taxon>Phycisphaerales</taxon>
        <taxon>Phycisphaeraceae</taxon>
        <taxon>Poriferisphaera</taxon>
    </lineage>
</organism>
<evidence type="ECO:0000313" key="2">
    <source>
        <dbReference type="EMBL" id="QDU33542.1"/>
    </source>
</evidence>
<dbReference type="RefSeq" id="WP_145076663.1">
    <property type="nucleotide sequence ID" value="NZ_CP036425.1"/>
</dbReference>
<dbReference type="KEGG" id="pcor:KS4_15920"/>
<keyword evidence="3" id="KW-1185">Reference proteome</keyword>
<feature type="chain" id="PRO_5022035118" description="Penicillin-binding protein activator LpoB" evidence="1">
    <location>
        <begin position="26"/>
        <end position="200"/>
    </location>
</feature>
<evidence type="ECO:0000256" key="1">
    <source>
        <dbReference type="SAM" id="SignalP"/>
    </source>
</evidence>
<protein>
    <recommendedName>
        <fullName evidence="4">Penicillin-binding protein activator LpoB</fullName>
    </recommendedName>
</protein>
<dbReference type="Gene3D" id="3.40.50.10610">
    <property type="entry name" value="ABC-type transport auxiliary lipoprotein component"/>
    <property type="match status" value="1"/>
</dbReference>
<dbReference type="EMBL" id="CP036425">
    <property type="protein sequence ID" value="QDU33542.1"/>
    <property type="molecule type" value="Genomic_DNA"/>
</dbReference>
<sequence precursor="true">MNKLALALSLTIGAAALTGCSGPSAQRIDPTGTQTITTVSGLDIQDAMDAAAEMSQSLLQAGVLGQNGKPSKIAISSYVNNTSQHIDRDRIIKKVRVTLNKAGVAQTFTTMNSKGGTTGTEDAIATRQQQVNAFLSDNPAPPKPDYTMTLKLLENKVRAGRTRQTTYIFQMSLTEVNSGLAVWEDEKMITKQGGKAAVGW</sequence>
<accession>A0A517YTN7</accession>
<feature type="signal peptide" evidence="1">
    <location>
        <begin position="1"/>
        <end position="25"/>
    </location>
</feature>
<gene>
    <name evidence="2" type="ORF">KS4_15920</name>
</gene>
<keyword evidence="1" id="KW-0732">Signal</keyword>
<evidence type="ECO:0008006" key="4">
    <source>
        <dbReference type="Google" id="ProtNLM"/>
    </source>
</evidence>
<dbReference type="InterPro" id="IPR014094">
    <property type="entry name" value="LpoB"/>
</dbReference>